<dbReference type="Gene3D" id="3.40.50.300">
    <property type="entry name" value="P-loop containing nucleotide triphosphate hydrolases"/>
    <property type="match status" value="1"/>
</dbReference>
<dbReference type="EMBL" id="JACHMM010000001">
    <property type="protein sequence ID" value="MBB5789666.1"/>
    <property type="molecule type" value="Genomic_DNA"/>
</dbReference>
<dbReference type="InterPro" id="IPR016032">
    <property type="entry name" value="Sig_transdc_resp-reg_C-effctor"/>
</dbReference>
<dbReference type="InterPro" id="IPR005158">
    <property type="entry name" value="BTAD"/>
</dbReference>
<dbReference type="SUPFAM" id="SSF52540">
    <property type="entry name" value="P-loop containing nucleoside triphosphate hydrolases"/>
    <property type="match status" value="1"/>
</dbReference>
<evidence type="ECO:0000256" key="3">
    <source>
        <dbReference type="PROSITE-ProRule" id="PRU01091"/>
    </source>
</evidence>
<dbReference type="AlphaFoldDB" id="A0A7W9GTZ9"/>
<evidence type="ECO:0000259" key="5">
    <source>
        <dbReference type="PROSITE" id="PS51755"/>
    </source>
</evidence>
<dbReference type="Gene3D" id="1.10.10.10">
    <property type="entry name" value="Winged helix-like DNA-binding domain superfamily/Winged helix DNA-binding domain"/>
    <property type="match status" value="1"/>
</dbReference>
<dbReference type="SMART" id="SM00862">
    <property type="entry name" value="Trans_reg_C"/>
    <property type="match status" value="1"/>
</dbReference>
<evidence type="ECO:0000256" key="4">
    <source>
        <dbReference type="SAM" id="MobiDB-lite"/>
    </source>
</evidence>
<name>A0A7W9GTZ9_9ACTN</name>
<comment type="caution">
    <text evidence="6">The sequence shown here is derived from an EMBL/GenBank/DDBJ whole genome shotgun (WGS) entry which is preliminary data.</text>
</comment>
<feature type="domain" description="OmpR/PhoB-type" evidence="5">
    <location>
        <begin position="1"/>
        <end position="95"/>
    </location>
</feature>
<comment type="similarity">
    <text evidence="1">Belongs to the AfsR/DnrI/RedD regulatory family.</text>
</comment>
<evidence type="ECO:0000256" key="2">
    <source>
        <dbReference type="ARBA" id="ARBA00023125"/>
    </source>
</evidence>
<dbReference type="InterPro" id="IPR036388">
    <property type="entry name" value="WH-like_DNA-bd_sf"/>
</dbReference>
<dbReference type="CDD" id="cd00383">
    <property type="entry name" value="trans_reg_C"/>
    <property type="match status" value="1"/>
</dbReference>
<dbReference type="PANTHER" id="PTHR47691:SF3">
    <property type="entry name" value="HTH-TYPE TRANSCRIPTIONAL REGULATOR RV0890C-RELATED"/>
    <property type="match status" value="1"/>
</dbReference>
<dbReference type="SUPFAM" id="SSF48452">
    <property type="entry name" value="TPR-like"/>
    <property type="match status" value="2"/>
</dbReference>
<evidence type="ECO:0000313" key="6">
    <source>
        <dbReference type="EMBL" id="MBB5789666.1"/>
    </source>
</evidence>
<dbReference type="InterPro" id="IPR001867">
    <property type="entry name" value="OmpR/PhoB-type_DNA-bd"/>
</dbReference>
<dbReference type="Pfam" id="PF00486">
    <property type="entry name" value="Trans_reg_C"/>
    <property type="match status" value="1"/>
</dbReference>
<feature type="region of interest" description="Disordered" evidence="4">
    <location>
        <begin position="911"/>
        <end position="932"/>
    </location>
</feature>
<dbReference type="InterPro" id="IPR027417">
    <property type="entry name" value="P-loop_NTPase"/>
</dbReference>
<gene>
    <name evidence="6" type="ORF">HD601_004241</name>
</gene>
<keyword evidence="2 3" id="KW-0238">DNA-binding</keyword>
<dbReference type="RefSeq" id="WP_184825185.1">
    <property type="nucleotide sequence ID" value="NZ_JACHMM010000001.1"/>
</dbReference>
<organism evidence="6 7">
    <name type="scientific">Jiangella mangrovi</name>
    <dbReference type="NCBI Taxonomy" id="1524084"/>
    <lineage>
        <taxon>Bacteria</taxon>
        <taxon>Bacillati</taxon>
        <taxon>Actinomycetota</taxon>
        <taxon>Actinomycetes</taxon>
        <taxon>Jiangellales</taxon>
        <taxon>Jiangellaceae</taxon>
        <taxon>Jiangella</taxon>
    </lineage>
</organism>
<dbReference type="GO" id="GO:0000160">
    <property type="term" value="P:phosphorelay signal transduction system"/>
    <property type="evidence" value="ECO:0007669"/>
    <property type="project" value="InterPro"/>
</dbReference>
<dbReference type="Gene3D" id="1.25.40.10">
    <property type="entry name" value="Tetratricopeptide repeat domain"/>
    <property type="match status" value="3"/>
</dbReference>
<feature type="region of interest" description="Disordered" evidence="4">
    <location>
        <begin position="258"/>
        <end position="282"/>
    </location>
</feature>
<dbReference type="Proteomes" id="UP000542813">
    <property type="component" value="Unassembled WGS sequence"/>
</dbReference>
<evidence type="ECO:0000256" key="1">
    <source>
        <dbReference type="ARBA" id="ARBA00005820"/>
    </source>
</evidence>
<dbReference type="SUPFAM" id="SSF46894">
    <property type="entry name" value="C-terminal effector domain of the bipartite response regulators"/>
    <property type="match status" value="1"/>
</dbReference>
<dbReference type="InterPro" id="IPR011990">
    <property type="entry name" value="TPR-like_helical_dom_sf"/>
</dbReference>
<dbReference type="PANTHER" id="PTHR47691">
    <property type="entry name" value="REGULATOR-RELATED"/>
    <property type="match status" value="1"/>
</dbReference>
<dbReference type="Pfam" id="PF03704">
    <property type="entry name" value="BTAD"/>
    <property type="match status" value="1"/>
</dbReference>
<dbReference type="SMART" id="SM01043">
    <property type="entry name" value="BTAD"/>
    <property type="match status" value="1"/>
</dbReference>
<accession>A0A7W9GTZ9</accession>
<keyword evidence="7" id="KW-1185">Reference proteome</keyword>
<feature type="DNA-binding region" description="OmpR/PhoB-type" evidence="3">
    <location>
        <begin position="1"/>
        <end position="95"/>
    </location>
</feature>
<protein>
    <submittedName>
        <fullName evidence="6">Putative ATPase</fullName>
    </submittedName>
</protein>
<evidence type="ECO:0000313" key="7">
    <source>
        <dbReference type="Proteomes" id="UP000542813"/>
    </source>
</evidence>
<proteinExistence type="inferred from homology"/>
<sequence length="952" mass="97568">MDSTVRVGLLGPVRLAVGGDDVAVPGPKRRAVLAVLALAEGRAVTADHLLDVLWPGELPESGRAALHSHVSRLRGHLGAASGRLETLDGGYRLRLVDGELDHVRARALLAQARIATDDPAAAVELLRSALALWRGPALAELAAVEPLATAATGLDLLRRDVTEALAGCLADAGAAGDAASAAEAVVLAGDLLAADPLREPAARLHVRALAAAGQRADALAAGRAFRRRLADEAGMNPSAELGDLERAVAGGSLIGRAPRQRRTRVAEHPVHPGATDGPVLPRPAGVLRGRDAQLAAVERLLATERLVTLVGPGGVGKTRLALEVALRAGAVAVLPLAAVTDPASAPHALAGAIGLNVVHGDVLAACAAVLRTGPGLLVVDGCEQLPGAARDTVATLLGACPDLTVLATGREPLGLDAECTSRLAPLPLPTAFADGDAIRSVPSVAVVLDRAEQAAAGAVGDEELPLVAAIVRAVDGVPLALELAAARLTEFSTAELHARLDGAADVVAWSYDLLGDDERRFLRHLAAFPDGVDLPVAERIGADLGVADPAAALARLAGAALVSAGPERPVRYRLPEPVRAFGRDRLAAGGEEAAADGRLLRWALDTVAWIDAAVLSEDEPAADAFLRRELPNLRAAWALARRTGNVDAAVALVTGLSEVSSRRDVAEPRGWAEELAADPVVETHPARADVVAVTADAAYRRGDRGLAERRARAGLEPAASGSGSPSASRAAWRCLTTLAQAELAQGRFAEAAEHALAAAAIDPWPATAYGTAALARLYDGDRDGARALTGPMADAAGSPTARAFTAYVEAEIANAAGEWEPAEQYYATAIAGFRASGATAGTGLAAVGLLTARADAGRLHDALEGYRDAVEYFARTGAWTQLWVTLRTLADLLRRLGDGGPAAILDAAADRAPDAPLTRPPGSPLADAPPGGVPGRAAVLRLARDAIARNLP</sequence>
<reference evidence="6 7" key="1">
    <citation type="submission" date="2020-08" db="EMBL/GenBank/DDBJ databases">
        <title>Sequencing the genomes of 1000 actinobacteria strains.</title>
        <authorList>
            <person name="Klenk H.-P."/>
        </authorList>
    </citation>
    <scope>NUCLEOTIDE SEQUENCE [LARGE SCALE GENOMIC DNA]</scope>
    <source>
        <strain evidence="6 7">DSM 102122</strain>
    </source>
</reference>
<dbReference type="PROSITE" id="PS51755">
    <property type="entry name" value="OMPR_PHOB"/>
    <property type="match status" value="1"/>
</dbReference>
<dbReference type="GO" id="GO:0003677">
    <property type="term" value="F:DNA binding"/>
    <property type="evidence" value="ECO:0007669"/>
    <property type="project" value="UniProtKB-UniRule"/>
</dbReference>
<dbReference type="CDD" id="cd15831">
    <property type="entry name" value="BTAD"/>
    <property type="match status" value="1"/>
</dbReference>
<dbReference type="GO" id="GO:0006355">
    <property type="term" value="P:regulation of DNA-templated transcription"/>
    <property type="evidence" value="ECO:0007669"/>
    <property type="project" value="InterPro"/>
</dbReference>